<feature type="region of interest" description="Disordered" evidence="1">
    <location>
        <begin position="410"/>
        <end position="466"/>
    </location>
</feature>
<feature type="compositionally biased region" description="Polar residues" evidence="1">
    <location>
        <begin position="304"/>
        <end position="318"/>
    </location>
</feature>
<feature type="region of interest" description="Disordered" evidence="1">
    <location>
        <begin position="166"/>
        <end position="363"/>
    </location>
</feature>
<feature type="compositionally biased region" description="Low complexity" evidence="1">
    <location>
        <begin position="275"/>
        <end position="289"/>
    </location>
</feature>
<feature type="compositionally biased region" description="Low complexity" evidence="1">
    <location>
        <begin position="254"/>
        <end position="267"/>
    </location>
</feature>
<dbReference type="InParanoid" id="A0A317XZE6"/>
<dbReference type="Proteomes" id="UP000246740">
    <property type="component" value="Unassembled WGS sequence"/>
</dbReference>
<keyword evidence="3" id="KW-1185">Reference proteome</keyword>
<proteinExistence type="predicted"/>
<name>A0A317XZE6_9BASI</name>
<feature type="compositionally biased region" description="Polar residues" evidence="1">
    <location>
        <begin position="237"/>
        <end position="253"/>
    </location>
</feature>
<accession>A0A317XZE6</accession>
<sequence length="490" mass="52946">MSAAAAVSAPATDCPMMPSNNLRPKLSINSAIIQRPPIPTIVITPPSDAPLFSMATPEQLYDKAVLFVPVKTEELGWDEHGLYWNGTYAYPIHNIYDKEGQPIGRRRKGPLGYRFEEYYEGKKPRRRFGAPRTPEEIEAMESEILDPFMEAETGDVEEASVCLHEPAPARGSTSDSSEPQPPTQTRSTELIEPEPIQLDVDVDVREATPESPDSIGNKTAAEIRSAEEELRDPGSPISPTLSIVSDATETETASSICDDSSSLWSRSDLSDSEESACTSPGTTSPTSAADGKNGMPEPECLSSRLAQVASSTFSPNSRTSLSLGKLPSSSTSSPASSSRSRSLPTPRVVSKKPHDFSRSHRATSTFIVPLQPAPSSFSDALCSSPVSASSTLLGASSSEYSSIIQDLTSSPFASCPSPRKSSPTSYSSTFPRSSRKSSSSLLRAPNFSTSAARRHGSSRRQLDNEFASGWQFENQSRRLSDSWERTFVED</sequence>
<dbReference type="EMBL" id="KZ819188">
    <property type="protein sequence ID" value="PWZ03664.1"/>
    <property type="molecule type" value="Genomic_DNA"/>
</dbReference>
<evidence type="ECO:0000313" key="3">
    <source>
        <dbReference type="Proteomes" id="UP000246740"/>
    </source>
</evidence>
<feature type="compositionally biased region" description="Polar residues" evidence="1">
    <location>
        <begin position="171"/>
        <end position="188"/>
    </location>
</feature>
<evidence type="ECO:0000313" key="2">
    <source>
        <dbReference type="EMBL" id="PWZ03664.1"/>
    </source>
</evidence>
<organism evidence="2 3">
    <name type="scientific">Testicularia cyperi</name>
    <dbReference type="NCBI Taxonomy" id="1882483"/>
    <lineage>
        <taxon>Eukaryota</taxon>
        <taxon>Fungi</taxon>
        <taxon>Dikarya</taxon>
        <taxon>Basidiomycota</taxon>
        <taxon>Ustilaginomycotina</taxon>
        <taxon>Ustilaginomycetes</taxon>
        <taxon>Ustilaginales</taxon>
        <taxon>Anthracoideaceae</taxon>
        <taxon>Testicularia</taxon>
    </lineage>
</organism>
<protein>
    <submittedName>
        <fullName evidence="2">Uncharacterized protein</fullName>
    </submittedName>
</protein>
<dbReference type="AlphaFoldDB" id="A0A317XZE6"/>
<dbReference type="OrthoDB" id="3355573at2759"/>
<feature type="compositionally biased region" description="Low complexity" evidence="1">
    <location>
        <begin position="319"/>
        <end position="347"/>
    </location>
</feature>
<gene>
    <name evidence="2" type="ORF">BCV70DRAFT_209899</name>
</gene>
<reference evidence="2 3" key="1">
    <citation type="journal article" date="2018" name="Mol. Biol. Evol.">
        <title>Broad Genomic Sampling Reveals a Smut Pathogenic Ancestry of the Fungal Clade Ustilaginomycotina.</title>
        <authorList>
            <person name="Kijpornyongpan T."/>
            <person name="Mondo S.J."/>
            <person name="Barry K."/>
            <person name="Sandor L."/>
            <person name="Lee J."/>
            <person name="Lipzen A."/>
            <person name="Pangilinan J."/>
            <person name="LaButti K."/>
            <person name="Hainaut M."/>
            <person name="Henrissat B."/>
            <person name="Grigoriev I.V."/>
            <person name="Spatafora J.W."/>
            <person name="Aime M.C."/>
        </authorList>
    </citation>
    <scope>NUCLEOTIDE SEQUENCE [LARGE SCALE GENOMIC DNA]</scope>
    <source>
        <strain evidence="2 3">MCA 3645</strain>
    </source>
</reference>
<evidence type="ECO:0000256" key="1">
    <source>
        <dbReference type="SAM" id="MobiDB-lite"/>
    </source>
</evidence>
<feature type="compositionally biased region" description="Low complexity" evidence="1">
    <location>
        <begin position="416"/>
        <end position="443"/>
    </location>
</feature>